<dbReference type="GeneID" id="25729808"/>
<dbReference type="GO" id="GO:0004519">
    <property type="term" value="F:endonuclease activity"/>
    <property type="evidence" value="ECO:0007669"/>
    <property type="project" value="UniProtKB-KW"/>
</dbReference>
<dbReference type="PROSITE" id="PS50878">
    <property type="entry name" value="RT_POL"/>
    <property type="match status" value="1"/>
</dbReference>
<sequence length="510" mass="56888">MVHNNPIWQSPRRYSPLERGIIAEKSHELLSNDIAEAGDTTDQYAFNPVLAPKKDVEGNWVEKRFCIDFSPCNKAQRPDKYQTARPEEMFAWLAGRRVISHLDMRAGFHQIPLHPDSRRYSQFWANGRLLRYTRLPYGFINATAEFQKRCDDALQRGGVADCARSYVDDLVIASATVEDHIRDVARVLRALEAVNFKIHPAKSFFFTDRLPFLGHFVTPDGREPEAAKVAAIMSLPLPRNRDQLQSMLGLLGPFIVHTDWSHLGIGAVLGQRDDSGAEYIVACVSRRCNEHEARYPAWKGELLAVTYALTEFRVWLQGSKFLLVTDHRPLLYLLREARLGDAHNWRWAALLHAFDFDVVHRAGKKHINADVLSRYPQPRTFDVTGAQLDLPHDQLPLGLPRVLLPDGSLWQPTLEDAPTRLELEAPSDGTPVEVGVASVFAFAPMPVVRPAQVACAALRAVQAEPAATSWIDAFAPSADELLAGNTAFGADDLAAAALAASALPERISFR</sequence>
<evidence type="ECO:0000259" key="7">
    <source>
        <dbReference type="PROSITE" id="PS50878"/>
    </source>
</evidence>
<dbReference type="Gene3D" id="3.30.70.270">
    <property type="match status" value="1"/>
</dbReference>
<evidence type="ECO:0000256" key="4">
    <source>
        <dbReference type="ARBA" id="ARBA00022759"/>
    </source>
</evidence>
<accession>A0A0D2KIA0</accession>
<evidence type="ECO:0000313" key="8">
    <source>
        <dbReference type="EMBL" id="KIY95518.1"/>
    </source>
</evidence>
<dbReference type="EMBL" id="KK103466">
    <property type="protein sequence ID" value="KIY95518.1"/>
    <property type="molecule type" value="Genomic_DNA"/>
</dbReference>
<organism evidence="8 9">
    <name type="scientific">Monoraphidium neglectum</name>
    <dbReference type="NCBI Taxonomy" id="145388"/>
    <lineage>
        <taxon>Eukaryota</taxon>
        <taxon>Viridiplantae</taxon>
        <taxon>Chlorophyta</taxon>
        <taxon>core chlorophytes</taxon>
        <taxon>Chlorophyceae</taxon>
        <taxon>CS clade</taxon>
        <taxon>Sphaeropleales</taxon>
        <taxon>Selenastraceae</taxon>
        <taxon>Monoraphidium</taxon>
    </lineage>
</organism>
<dbReference type="STRING" id="145388.A0A0D2KIA0"/>
<dbReference type="InterPro" id="IPR050951">
    <property type="entry name" value="Retrovirus_Pol_polyprotein"/>
</dbReference>
<keyword evidence="9" id="KW-1185">Reference proteome</keyword>
<dbReference type="OrthoDB" id="542221at2759"/>
<dbReference type="PANTHER" id="PTHR37984:SF5">
    <property type="entry name" value="PROTEIN NYNRIN-LIKE"/>
    <property type="match status" value="1"/>
</dbReference>
<evidence type="ECO:0000256" key="2">
    <source>
        <dbReference type="ARBA" id="ARBA00022695"/>
    </source>
</evidence>
<proteinExistence type="predicted"/>
<dbReference type="GO" id="GO:0016787">
    <property type="term" value="F:hydrolase activity"/>
    <property type="evidence" value="ECO:0007669"/>
    <property type="project" value="UniProtKB-KW"/>
</dbReference>
<evidence type="ECO:0000256" key="1">
    <source>
        <dbReference type="ARBA" id="ARBA00022679"/>
    </source>
</evidence>
<dbReference type="InterPro" id="IPR000477">
    <property type="entry name" value="RT_dom"/>
</dbReference>
<dbReference type="InterPro" id="IPR041373">
    <property type="entry name" value="RT_RNaseH"/>
</dbReference>
<dbReference type="GO" id="GO:0003964">
    <property type="term" value="F:RNA-directed DNA polymerase activity"/>
    <property type="evidence" value="ECO:0007669"/>
    <property type="project" value="UniProtKB-KW"/>
</dbReference>
<dbReference type="PANTHER" id="PTHR37984">
    <property type="entry name" value="PROTEIN CBG26694"/>
    <property type="match status" value="1"/>
</dbReference>
<evidence type="ECO:0000256" key="6">
    <source>
        <dbReference type="ARBA" id="ARBA00022918"/>
    </source>
</evidence>
<keyword evidence="3" id="KW-0540">Nuclease</keyword>
<keyword evidence="5" id="KW-0378">Hydrolase</keyword>
<gene>
    <name evidence="8" type="ORF">MNEG_12445</name>
</gene>
<evidence type="ECO:0000256" key="3">
    <source>
        <dbReference type="ARBA" id="ARBA00022722"/>
    </source>
</evidence>
<dbReference type="Gene3D" id="3.10.10.10">
    <property type="entry name" value="HIV Type 1 Reverse Transcriptase, subunit A, domain 1"/>
    <property type="match status" value="1"/>
</dbReference>
<dbReference type="CDD" id="cd01647">
    <property type="entry name" value="RT_LTR"/>
    <property type="match status" value="1"/>
</dbReference>
<reference evidence="8 9" key="1">
    <citation type="journal article" date="2013" name="BMC Genomics">
        <title>Reconstruction of the lipid metabolism for the microalga Monoraphidium neglectum from its genome sequence reveals characteristics suitable for biofuel production.</title>
        <authorList>
            <person name="Bogen C."/>
            <person name="Al-Dilaimi A."/>
            <person name="Albersmeier A."/>
            <person name="Wichmann J."/>
            <person name="Grundmann M."/>
            <person name="Rupp O."/>
            <person name="Lauersen K.J."/>
            <person name="Blifernez-Klassen O."/>
            <person name="Kalinowski J."/>
            <person name="Goesmann A."/>
            <person name="Mussgnug J.H."/>
            <person name="Kruse O."/>
        </authorList>
    </citation>
    <scope>NUCLEOTIDE SEQUENCE [LARGE SCALE GENOMIC DNA]</scope>
    <source>
        <strain evidence="8 9">SAG 48.87</strain>
    </source>
</reference>
<dbReference type="InterPro" id="IPR043502">
    <property type="entry name" value="DNA/RNA_pol_sf"/>
</dbReference>
<feature type="domain" description="Reverse transcriptase" evidence="7">
    <location>
        <begin position="1"/>
        <end position="217"/>
    </location>
</feature>
<dbReference type="AlphaFoldDB" id="A0A0D2KIA0"/>
<dbReference type="EC" id="2.7.7.49" evidence="8"/>
<evidence type="ECO:0000256" key="5">
    <source>
        <dbReference type="ARBA" id="ARBA00022801"/>
    </source>
</evidence>
<keyword evidence="1 8" id="KW-0808">Transferase</keyword>
<keyword evidence="2 8" id="KW-0548">Nucleotidyltransferase</keyword>
<dbReference type="Proteomes" id="UP000054498">
    <property type="component" value="Unassembled WGS sequence"/>
</dbReference>
<dbReference type="KEGG" id="mng:MNEG_12445"/>
<keyword evidence="4" id="KW-0255">Endonuclease</keyword>
<dbReference type="InterPro" id="IPR043128">
    <property type="entry name" value="Rev_trsase/Diguanyl_cyclase"/>
</dbReference>
<name>A0A0D2KIA0_9CHLO</name>
<dbReference type="Pfam" id="PF17917">
    <property type="entry name" value="RT_RNaseH"/>
    <property type="match status" value="1"/>
</dbReference>
<dbReference type="RefSeq" id="XP_013894538.1">
    <property type="nucleotide sequence ID" value="XM_014039084.1"/>
</dbReference>
<protein>
    <submittedName>
        <fullName evidence="8">Retrovirus-related Pol polyprotein</fullName>
        <ecNumber evidence="8">2.7.7.49</ecNumber>
    </submittedName>
</protein>
<keyword evidence="6" id="KW-0695">RNA-directed DNA polymerase</keyword>
<dbReference type="CDD" id="cd09274">
    <property type="entry name" value="RNase_HI_RT_Ty3"/>
    <property type="match status" value="1"/>
</dbReference>
<dbReference type="SUPFAM" id="SSF56672">
    <property type="entry name" value="DNA/RNA polymerases"/>
    <property type="match status" value="1"/>
</dbReference>
<dbReference type="Pfam" id="PF00078">
    <property type="entry name" value="RVT_1"/>
    <property type="match status" value="1"/>
</dbReference>
<evidence type="ECO:0000313" key="9">
    <source>
        <dbReference type="Proteomes" id="UP000054498"/>
    </source>
</evidence>